<feature type="compositionally biased region" description="Low complexity" evidence="1">
    <location>
        <begin position="21"/>
        <end position="31"/>
    </location>
</feature>
<dbReference type="AlphaFoldDB" id="A0AAW1PEQ4"/>
<proteinExistence type="predicted"/>
<feature type="region of interest" description="Disordered" evidence="1">
    <location>
        <begin position="1"/>
        <end position="158"/>
    </location>
</feature>
<comment type="caution">
    <text evidence="2">The sequence shown here is derived from an EMBL/GenBank/DDBJ whole genome shotgun (WGS) entry which is preliminary data.</text>
</comment>
<sequence>MGYPRPQEGYRPHPPRPYPPRQYNYPRQQQQGPPPPGPPRQPGPPEADLAAAEEAGDEAWNPAAQRQRSPIGGRRRSVDSDQGDRPQAGYPARRQSPYRARGAGDSSRAPGAASRPSGGRRRQETGLQPMQDEDDTQVDRRQLDSRHALKPDEPFALIDPRGRERVRDLQQFRYSPQHEEMDKQYSLTRLWNPNAHFNMGLPSMEPVASPQETLDGMKQQLMAAADIKSEEEWQEVSAGALEGFDADLTKMQNFYHCRPAERDEAKLQAMVAEGVPQDHVMWTHVQNSLQMVQANPGWKYKQKEAFLQRLIRDTQTGQDMQLFDLTSSV</sequence>
<name>A0AAW1PEQ4_9CHLO</name>
<evidence type="ECO:0000313" key="3">
    <source>
        <dbReference type="Proteomes" id="UP001465755"/>
    </source>
</evidence>
<keyword evidence="3" id="KW-1185">Reference proteome</keyword>
<evidence type="ECO:0000313" key="2">
    <source>
        <dbReference type="EMBL" id="KAK9808413.1"/>
    </source>
</evidence>
<organism evidence="2 3">
    <name type="scientific">Symbiochloris irregularis</name>
    <dbReference type="NCBI Taxonomy" id="706552"/>
    <lineage>
        <taxon>Eukaryota</taxon>
        <taxon>Viridiplantae</taxon>
        <taxon>Chlorophyta</taxon>
        <taxon>core chlorophytes</taxon>
        <taxon>Trebouxiophyceae</taxon>
        <taxon>Trebouxiales</taxon>
        <taxon>Trebouxiaceae</taxon>
        <taxon>Symbiochloris</taxon>
    </lineage>
</organism>
<gene>
    <name evidence="2" type="ORF">WJX73_002028</name>
</gene>
<reference evidence="2 3" key="1">
    <citation type="journal article" date="2024" name="Nat. Commun.">
        <title>Phylogenomics reveals the evolutionary origins of lichenization in chlorophyte algae.</title>
        <authorList>
            <person name="Puginier C."/>
            <person name="Libourel C."/>
            <person name="Otte J."/>
            <person name="Skaloud P."/>
            <person name="Haon M."/>
            <person name="Grisel S."/>
            <person name="Petersen M."/>
            <person name="Berrin J.G."/>
            <person name="Delaux P.M."/>
            <person name="Dal Grande F."/>
            <person name="Keller J."/>
        </authorList>
    </citation>
    <scope>NUCLEOTIDE SEQUENCE [LARGE SCALE GENOMIC DNA]</scope>
    <source>
        <strain evidence="2 3">SAG 2036</strain>
    </source>
</reference>
<evidence type="ECO:0000256" key="1">
    <source>
        <dbReference type="SAM" id="MobiDB-lite"/>
    </source>
</evidence>
<dbReference type="Proteomes" id="UP001465755">
    <property type="component" value="Unassembled WGS sequence"/>
</dbReference>
<dbReference type="EMBL" id="JALJOQ010000023">
    <property type="protein sequence ID" value="KAK9808413.1"/>
    <property type="molecule type" value="Genomic_DNA"/>
</dbReference>
<feature type="compositionally biased region" description="Basic and acidic residues" evidence="1">
    <location>
        <begin position="137"/>
        <end position="153"/>
    </location>
</feature>
<feature type="compositionally biased region" description="Pro residues" evidence="1">
    <location>
        <begin position="32"/>
        <end position="45"/>
    </location>
</feature>
<accession>A0AAW1PEQ4</accession>
<protein>
    <submittedName>
        <fullName evidence="2">Uncharacterized protein</fullName>
    </submittedName>
</protein>
<feature type="compositionally biased region" description="Low complexity" evidence="1">
    <location>
        <begin position="99"/>
        <end position="117"/>
    </location>
</feature>